<keyword evidence="6" id="KW-0325">Glycoprotein</keyword>
<evidence type="ECO:0000256" key="4">
    <source>
        <dbReference type="ARBA" id="ARBA00023136"/>
    </source>
</evidence>
<dbReference type="FunFam" id="3.40.50.2300:FF:000145">
    <property type="entry name" value="Glutamate receptor, metabotropic"/>
    <property type="match status" value="1"/>
</dbReference>
<dbReference type="CTD" id="20229772"/>
<comment type="subcellular location">
    <subcellularLocation>
        <location evidence="1">Membrane</location>
        <topology evidence="1">Multi-pass membrane protein</topology>
    </subcellularLocation>
</comment>
<gene>
    <name evidence="8" type="ORF">LOTGIDRAFT_103681</name>
</gene>
<keyword evidence="5" id="KW-0675">Receptor</keyword>
<sequence length="469" mass="52475">MFLDYRTIYFHSVFYLLSHPTISFNYFSGLFDVHEKSVNPFLCGKVNTLHGFQLLEAFHYALGLVNNKQGIFADKLQGVQVGGIGLDGCQSDIRSGFLVSNIHNGMVSLVKNGKTIDPKEIDAYIGTYSSDSSIYVNRILNDLNIPQVSYASSSTQLKDQLRYPYFYRTVPADDNQAEAMVDFLDKHNIRYVQVLYTDTSYGILGSKAFEEAASRKRICVAQMVSYPDEGIVSNEISNDVVTALLQKPVANTVVVFAGTNYINALLKAVGRVAGDTSPFKFIGSETWGNSEDAIIGSEKYASGSVSLGLETVNLKVFDEYLGKKTPLNSQGNPWFSEYYEEIWDCYLSVPSVNRQKECAQTARSIPLSTQYRQDPGVLHVINAVFSSALALDKALTEVCGEGYTTVCEAYKNRNDRRDVLLKKLDSVEFEDLSKTNFKFENREGNKGYDFYSITIQSVTSGYIYKKVRM</sequence>
<dbReference type="Gene3D" id="3.40.50.2300">
    <property type="match status" value="2"/>
</dbReference>
<proteinExistence type="predicted"/>
<evidence type="ECO:0000256" key="3">
    <source>
        <dbReference type="ARBA" id="ARBA00022989"/>
    </source>
</evidence>
<dbReference type="SUPFAM" id="SSF53822">
    <property type="entry name" value="Periplasmic binding protein-like I"/>
    <property type="match status" value="1"/>
</dbReference>
<dbReference type="InterPro" id="IPR028082">
    <property type="entry name" value="Peripla_BP_I"/>
</dbReference>
<dbReference type="InterPro" id="IPR000337">
    <property type="entry name" value="GPCR_3"/>
</dbReference>
<keyword evidence="2" id="KW-0812">Transmembrane</keyword>
<evidence type="ECO:0000313" key="9">
    <source>
        <dbReference type="Proteomes" id="UP000030746"/>
    </source>
</evidence>
<keyword evidence="9" id="KW-1185">Reference proteome</keyword>
<evidence type="ECO:0000313" key="8">
    <source>
        <dbReference type="EMBL" id="ESO97858.1"/>
    </source>
</evidence>
<dbReference type="KEGG" id="lgi:LOTGIDRAFT_103681"/>
<dbReference type="OMA" id="VESENHM"/>
<dbReference type="InterPro" id="IPR050726">
    <property type="entry name" value="mGluR"/>
</dbReference>
<dbReference type="InterPro" id="IPR001828">
    <property type="entry name" value="ANF_lig-bd_rcpt"/>
</dbReference>
<dbReference type="GeneID" id="20229772"/>
<dbReference type="PRINTS" id="PR00248">
    <property type="entry name" value="GPCRMGR"/>
</dbReference>
<dbReference type="Pfam" id="PF01094">
    <property type="entry name" value="ANF_receptor"/>
    <property type="match status" value="1"/>
</dbReference>
<dbReference type="GO" id="GO:0016020">
    <property type="term" value="C:membrane"/>
    <property type="evidence" value="ECO:0007669"/>
    <property type="project" value="UniProtKB-SubCell"/>
</dbReference>
<keyword evidence="4" id="KW-0472">Membrane</keyword>
<accession>V4A214</accession>
<dbReference type="AlphaFoldDB" id="V4A214"/>
<name>V4A214_LOTGI</name>
<dbReference type="Proteomes" id="UP000030746">
    <property type="component" value="Unassembled WGS sequence"/>
</dbReference>
<evidence type="ECO:0000256" key="1">
    <source>
        <dbReference type="ARBA" id="ARBA00004141"/>
    </source>
</evidence>
<dbReference type="EMBL" id="KB201304">
    <property type="protein sequence ID" value="ESO97858.1"/>
    <property type="molecule type" value="Genomic_DNA"/>
</dbReference>
<dbReference type="HOGENOM" id="CLU_005389_2_4_1"/>
<dbReference type="GO" id="GO:0004930">
    <property type="term" value="F:G protein-coupled receptor activity"/>
    <property type="evidence" value="ECO:0007669"/>
    <property type="project" value="InterPro"/>
</dbReference>
<organism evidence="8 9">
    <name type="scientific">Lottia gigantea</name>
    <name type="common">Giant owl limpet</name>
    <dbReference type="NCBI Taxonomy" id="225164"/>
    <lineage>
        <taxon>Eukaryota</taxon>
        <taxon>Metazoa</taxon>
        <taxon>Spiralia</taxon>
        <taxon>Lophotrochozoa</taxon>
        <taxon>Mollusca</taxon>
        <taxon>Gastropoda</taxon>
        <taxon>Patellogastropoda</taxon>
        <taxon>Lottioidea</taxon>
        <taxon>Lottiidae</taxon>
        <taxon>Lottia</taxon>
    </lineage>
</organism>
<dbReference type="OrthoDB" id="425344at2759"/>
<evidence type="ECO:0000256" key="6">
    <source>
        <dbReference type="ARBA" id="ARBA00023180"/>
    </source>
</evidence>
<reference evidence="8 9" key="1">
    <citation type="journal article" date="2013" name="Nature">
        <title>Insights into bilaterian evolution from three spiralian genomes.</title>
        <authorList>
            <person name="Simakov O."/>
            <person name="Marletaz F."/>
            <person name="Cho S.J."/>
            <person name="Edsinger-Gonzales E."/>
            <person name="Havlak P."/>
            <person name="Hellsten U."/>
            <person name="Kuo D.H."/>
            <person name="Larsson T."/>
            <person name="Lv J."/>
            <person name="Arendt D."/>
            <person name="Savage R."/>
            <person name="Osoegawa K."/>
            <person name="de Jong P."/>
            <person name="Grimwood J."/>
            <person name="Chapman J.A."/>
            <person name="Shapiro H."/>
            <person name="Aerts A."/>
            <person name="Otillar R.P."/>
            <person name="Terry A.Y."/>
            <person name="Boore J.L."/>
            <person name="Grigoriev I.V."/>
            <person name="Lindberg D.R."/>
            <person name="Seaver E.C."/>
            <person name="Weisblat D.A."/>
            <person name="Putnam N.H."/>
            <person name="Rokhsar D.S."/>
        </authorList>
    </citation>
    <scope>NUCLEOTIDE SEQUENCE [LARGE SCALE GENOMIC DNA]</scope>
</reference>
<evidence type="ECO:0000256" key="5">
    <source>
        <dbReference type="ARBA" id="ARBA00023170"/>
    </source>
</evidence>
<feature type="domain" description="Receptor ligand binding region" evidence="7">
    <location>
        <begin position="55"/>
        <end position="449"/>
    </location>
</feature>
<dbReference type="PANTHER" id="PTHR24060">
    <property type="entry name" value="METABOTROPIC GLUTAMATE RECEPTOR"/>
    <property type="match status" value="1"/>
</dbReference>
<evidence type="ECO:0000256" key="2">
    <source>
        <dbReference type="ARBA" id="ARBA00022692"/>
    </source>
</evidence>
<dbReference type="RefSeq" id="XP_009051699.1">
    <property type="nucleotide sequence ID" value="XM_009053451.1"/>
</dbReference>
<dbReference type="STRING" id="225164.V4A214"/>
<protein>
    <recommendedName>
        <fullName evidence="7">Receptor ligand binding region domain-containing protein</fullName>
    </recommendedName>
</protein>
<keyword evidence="3" id="KW-1133">Transmembrane helix</keyword>
<evidence type="ECO:0000259" key="7">
    <source>
        <dbReference type="Pfam" id="PF01094"/>
    </source>
</evidence>